<protein>
    <submittedName>
        <fullName evidence="1">YbhB/YbcL family Raf kinase inhibitor-like protein</fullName>
    </submittedName>
</protein>
<accession>A0A2H0UIK5</accession>
<name>A0A2H0UIK5_9BACT</name>
<dbReference type="InterPro" id="IPR008914">
    <property type="entry name" value="PEBP"/>
</dbReference>
<dbReference type="AlphaFoldDB" id="A0A2H0UIK5"/>
<dbReference type="PANTHER" id="PTHR30289">
    <property type="entry name" value="UNCHARACTERIZED PROTEIN YBCL-RELATED"/>
    <property type="match status" value="1"/>
</dbReference>
<comment type="caution">
    <text evidence="1">The sequence shown here is derived from an EMBL/GenBank/DDBJ whole genome shotgun (WGS) entry which is preliminary data.</text>
</comment>
<dbReference type="EMBL" id="PFBH01000001">
    <property type="protein sequence ID" value="PIR85536.1"/>
    <property type="molecule type" value="Genomic_DNA"/>
</dbReference>
<organism evidence="1 2">
    <name type="scientific">Candidatus Kaiserbacteria bacterium CG10_big_fil_rev_8_21_14_0_10_45_20</name>
    <dbReference type="NCBI Taxonomy" id="1974607"/>
    <lineage>
        <taxon>Bacteria</taxon>
        <taxon>Candidatus Kaiseribacteriota</taxon>
    </lineage>
</organism>
<dbReference type="PANTHER" id="PTHR30289:SF1">
    <property type="entry name" value="PEBP (PHOSPHATIDYLETHANOLAMINE-BINDING PROTEIN) FAMILY PROTEIN"/>
    <property type="match status" value="1"/>
</dbReference>
<dbReference type="CDD" id="cd00865">
    <property type="entry name" value="PEBP_bact_arch"/>
    <property type="match status" value="1"/>
</dbReference>
<evidence type="ECO:0000313" key="2">
    <source>
        <dbReference type="Proteomes" id="UP000229315"/>
    </source>
</evidence>
<dbReference type="SUPFAM" id="SSF49777">
    <property type="entry name" value="PEBP-like"/>
    <property type="match status" value="1"/>
</dbReference>
<proteinExistence type="predicted"/>
<gene>
    <name evidence="1" type="ORF">COU15_00365</name>
</gene>
<dbReference type="InterPro" id="IPR005247">
    <property type="entry name" value="YbhB_YbcL/LppC-like"/>
</dbReference>
<dbReference type="InterPro" id="IPR036610">
    <property type="entry name" value="PEBP-like_sf"/>
</dbReference>
<reference evidence="2" key="1">
    <citation type="submission" date="2017-09" db="EMBL/GenBank/DDBJ databases">
        <title>Depth-based differentiation of microbial function through sediment-hosted aquifers and enrichment of novel symbionts in the deep terrestrial subsurface.</title>
        <authorList>
            <person name="Probst A.J."/>
            <person name="Ladd B."/>
            <person name="Jarett J.K."/>
            <person name="Geller-Mcgrath D.E."/>
            <person name="Sieber C.M.K."/>
            <person name="Emerson J.B."/>
            <person name="Anantharaman K."/>
            <person name="Thomas B.C."/>
            <person name="Malmstrom R."/>
            <person name="Stieglmeier M."/>
            <person name="Klingl A."/>
            <person name="Woyke T."/>
            <person name="Ryan C.M."/>
            <person name="Banfield J.F."/>
        </authorList>
    </citation>
    <scope>NUCLEOTIDE SEQUENCE [LARGE SCALE GENOMIC DNA]</scope>
</reference>
<dbReference type="Gene3D" id="3.90.280.10">
    <property type="entry name" value="PEBP-like"/>
    <property type="match status" value="1"/>
</dbReference>
<sequence length="155" mass="17358">MNIFSTAFTDGGIIPSIYTCEGGRRLSPPLTFSHIPDGTQSFVLFMDDPDVPKEVREDGHFTHWVLYNIPPTSTFLEEGTNVGVCGKNTRDESLYTGPCPPSEYEPSEHRYFFTLYALDTTLNLPEGVSKEEVQDAMQGHILEEATLMGTYKKVK</sequence>
<dbReference type="Proteomes" id="UP000229315">
    <property type="component" value="Unassembled WGS sequence"/>
</dbReference>
<dbReference type="Pfam" id="PF01161">
    <property type="entry name" value="PBP"/>
    <property type="match status" value="1"/>
</dbReference>
<dbReference type="NCBIfam" id="TIGR00481">
    <property type="entry name" value="YbhB/YbcL family Raf kinase inhibitor-like protein"/>
    <property type="match status" value="1"/>
</dbReference>
<evidence type="ECO:0000313" key="1">
    <source>
        <dbReference type="EMBL" id="PIR85536.1"/>
    </source>
</evidence>